<dbReference type="PANTHER" id="PTHR33542">
    <property type="entry name" value="SIROHYDROCHLORIN FERROCHELATASE, CHLOROPLASTIC"/>
    <property type="match status" value="1"/>
</dbReference>
<dbReference type="InterPro" id="IPR050963">
    <property type="entry name" value="Sirohydro_Cobaltochel/CbiX"/>
</dbReference>
<evidence type="ECO:0000313" key="2">
    <source>
        <dbReference type="Proteomes" id="UP000823775"/>
    </source>
</evidence>
<dbReference type="SUPFAM" id="SSF53800">
    <property type="entry name" value="Chelatase"/>
    <property type="match status" value="1"/>
</dbReference>
<proteinExistence type="predicted"/>
<organism evidence="1 2">
    <name type="scientific">Datura stramonium</name>
    <name type="common">Jimsonweed</name>
    <name type="synonym">Common thornapple</name>
    <dbReference type="NCBI Taxonomy" id="4076"/>
    <lineage>
        <taxon>Eukaryota</taxon>
        <taxon>Viridiplantae</taxon>
        <taxon>Streptophyta</taxon>
        <taxon>Embryophyta</taxon>
        <taxon>Tracheophyta</taxon>
        <taxon>Spermatophyta</taxon>
        <taxon>Magnoliopsida</taxon>
        <taxon>eudicotyledons</taxon>
        <taxon>Gunneridae</taxon>
        <taxon>Pentapetalae</taxon>
        <taxon>asterids</taxon>
        <taxon>lamiids</taxon>
        <taxon>Solanales</taxon>
        <taxon>Solanaceae</taxon>
        <taxon>Solanoideae</taxon>
        <taxon>Datureae</taxon>
        <taxon>Datura</taxon>
    </lineage>
</organism>
<protein>
    <submittedName>
        <fullName evidence="1">Uncharacterized protein</fullName>
    </submittedName>
</protein>
<dbReference type="Gene3D" id="3.40.50.1400">
    <property type="match status" value="1"/>
</dbReference>
<reference evidence="1 2" key="1">
    <citation type="journal article" date="2021" name="BMC Genomics">
        <title>Datura genome reveals duplications of psychoactive alkaloid biosynthetic genes and high mutation rate following tissue culture.</title>
        <authorList>
            <person name="Rajewski A."/>
            <person name="Carter-House D."/>
            <person name="Stajich J."/>
            <person name="Litt A."/>
        </authorList>
    </citation>
    <scope>NUCLEOTIDE SEQUENCE [LARGE SCALE GENOMIC DNA]</scope>
    <source>
        <strain evidence="1">AR-01</strain>
    </source>
</reference>
<dbReference type="EMBL" id="JACEIK010000846">
    <property type="protein sequence ID" value="MCD7462934.1"/>
    <property type="molecule type" value="Genomic_DNA"/>
</dbReference>
<dbReference type="PANTHER" id="PTHR33542:SF3">
    <property type="entry name" value="SIROHYDROCHLORIN FERROCHELATASE, CHLOROPLASTIC"/>
    <property type="match status" value="1"/>
</dbReference>
<sequence length="83" mass="9569">MRHQGARRVIVSPFFLSPGRHWNQLKLQRSIQEYHMSLQHLLPHELLVIDVMNDRIKHCLSHIAGKADECSVCAGTGKCQLRQ</sequence>
<comment type="caution">
    <text evidence="1">The sequence shown here is derived from an EMBL/GenBank/DDBJ whole genome shotgun (WGS) entry which is preliminary data.</text>
</comment>
<keyword evidence="2" id="KW-1185">Reference proteome</keyword>
<dbReference type="Proteomes" id="UP000823775">
    <property type="component" value="Unassembled WGS sequence"/>
</dbReference>
<accession>A0ABS8SVZ2</accession>
<name>A0ABS8SVZ2_DATST</name>
<gene>
    <name evidence="1" type="ORF">HAX54_049646</name>
</gene>
<evidence type="ECO:0000313" key="1">
    <source>
        <dbReference type="EMBL" id="MCD7462934.1"/>
    </source>
</evidence>